<feature type="domain" description="Protein arginine N-methyltransferase" evidence="7">
    <location>
        <begin position="172"/>
        <end position="324"/>
    </location>
</feature>
<dbReference type="PIRSF" id="PIRSF036946">
    <property type="entry name" value="Arg_N-mtase"/>
    <property type="match status" value="1"/>
</dbReference>
<dbReference type="Proteomes" id="UP000276133">
    <property type="component" value="Unassembled WGS sequence"/>
</dbReference>
<dbReference type="PANTHER" id="PTHR11006">
    <property type="entry name" value="PROTEIN ARGININE N-METHYLTRANSFERASE"/>
    <property type="match status" value="1"/>
</dbReference>
<dbReference type="Pfam" id="PF06325">
    <property type="entry name" value="PrmA"/>
    <property type="match status" value="1"/>
</dbReference>
<evidence type="ECO:0000256" key="2">
    <source>
        <dbReference type="ARBA" id="ARBA00022679"/>
    </source>
</evidence>
<dbReference type="PROSITE" id="PS51678">
    <property type="entry name" value="SAM_MT_PRMT"/>
    <property type="match status" value="2"/>
</dbReference>
<dbReference type="PANTHER" id="PTHR11006:SF4">
    <property type="entry name" value="PROTEIN ARGININE N-METHYLTRANSFERASE 7"/>
    <property type="match status" value="1"/>
</dbReference>
<dbReference type="OrthoDB" id="412876at2759"/>
<sequence>MFTSKFNTMTGALDWEIQNEDYDYQQELARAGFADMLHDYERNRLYYAGLRKAIKKLKSENKVVNVLDIGTGTGLLSMMAVMCGADTVTACEAFKPMVKVAKKCIEANGMKDKIKIIEKRSTDIVIGIDMDQRANVLVTEVFDTELIGEGAIGTFTHALDHLLDSYCYVVPDNAIMYIQIVDSPKCHDWNWLDLSKYGLKVPEEYKNLAGDAIFDIQLTEFNEFRALTEPLEAFRFSFSGKKPISYNERNVVEAVSKQDGKANGIFMWWVLRMDYENEILLSCAPHWAHHSPNNMQWRDHWMQAIYFPSRLIDLKSGENFLISCQHDEYSLKFDVHAFSEKNKILNFNQPIEDINLGMTLVSRNRLAQLNDKKRFDMFINLLKKNEKDYRNLLIANDDFSILPLLSASETKYEKIFVLESNRFRERCLLSFLNINGLEERVTIIDKNLTDIQSADLINNQFDFVLSESSFNSIVLPWDNLYFYYGLEHLRSLEQKKSAIKKILPIKLRLFVIAISMENLDKIRSPVGVCEGFNLAEFDKIILEASCKADGFLEPHPLWEYPSKPLSDSLEIFDFNFNSRSVSEPFTKTCKFGLKENGLLNGFALWHVLEFDEEDSRISINTGLLNEPEFGKNLVWSKDYKQAIHILEKKVEICDSNRSNISVNCNINFEPLLGKFNIYFKIEN</sequence>
<dbReference type="GO" id="GO:0032259">
    <property type="term" value="P:methylation"/>
    <property type="evidence" value="ECO:0007669"/>
    <property type="project" value="UniProtKB-KW"/>
</dbReference>
<dbReference type="AlphaFoldDB" id="A0A3M7QQZ2"/>
<keyword evidence="9" id="KW-1185">Reference proteome</keyword>
<dbReference type="CDD" id="cd02440">
    <property type="entry name" value="AdoMet_MTases"/>
    <property type="match status" value="1"/>
</dbReference>
<feature type="domain" description="Protein arginine N-methyltransferase" evidence="7">
    <location>
        <begin position="509"/>
        <end position="665"/>
    </location>
</feature>
<evidence type="ECO:0000313" key="8">
    <source>
        <dbReference type="EMBL" id="RNA13501.1"/>
    </source>
</evidence>
<gene>
    <name evidence="8" type="ORF">BpHYR1_020162</name>
</gene>
<proteinExistence type="inferred from homology"/>
<evidence type="ECO:0000256" key="1">
    <source>
        <dbReference type="ARBA" id="ARBA00022603"/>
    </source>
</evidence>
<dbReference type="InterPro" id="IPR055135">
    <property type="entry name" value="PRMT_dom"/>
</dbReference>
<dbReference type="Gene3D" id="3.40.50.150">
    <property type="entry name" value="Vaccinia Virus protein VP39"/>
    <property type="match status" value="2"/>
</dbReference>
<accession>A0A3M7QQZ2</accession>
<dbReference type="EC" id="2.1.1.-" evidence="5"/>
<keyword evidence="2 6" id="KW-0808">Transferase</keyword>
<dbReference type="InterPro" id="IPR025799">
    <property type="entry name" value="Arg_MeTrfase"/>
</dbReference>
<dbReference type="GO" id="GO:0016274">
    <property type="term" value="F:protein-arginine N-methyltransferase activity"/>
    <property type="evidence" value="ECO:0007669"/>
    <property type="project" value="InterPro"/>
</dbReference>
<dbReference type="GO" id="GO:0042054">
    <property type="term" value="F:histone methyltransferase activity"/>
    <property type="evidence" value="ECO:0007669"/>
    <property type="project" value="TreeGrafter"/>
</dbReference>
<keyword evidence="3 6" id="KW-0949">S-adenosyl-L-methionine</keyword>
<keyword evidence="1 6" id="KW-0489">Methyltransferase</keyword>
<evidence type="ECO:0000256" key="6">
    <source>
        <dbReference type="PROSITE-ProRule" id="PRU01015"/>
    </source>
</evidence>
<comment type="similarity">
    <text evidence="5">Belongs to the class I-like SAM-binding methyltransferase superfamily. Protein arginine N-methyltransferase family. PRMT7 subfamily.</text>
</comment>
<dbReference type="Gene3D" id="2.70.160.11">
    <property type="entry name" value="Hnrnp arginine n-methyltransferase1"/>
    <property type="match status" value="2"/>
</dbReference>
<dbReference type="STRING" id="10195.A0A3M7QQZ2"/>
<comment type="function">
    <text evidence="5">Arginine methyltransferase that can both catalyze the formation of omega-N monomethylarginine (MMA) and symmetrical dimethylarginine (sDMA).</text>
</comment>
<dbReference type="InterPro" id="IPR014644">
    <property type="entry name" value="MeTrfase_PRMT7"/>
</dbReference>
<comment type="caution">
    <text evidence="8">The sequence shown here is derived from an EMBL/GenBank/DDBJ whole genome shotgun (WGS) entry which is preliminary data.</text>
</comment>
<evidence type="ECO:0000256" key="4">
    <source>
        <dbReference type="ARBA" id="ARBA00022737"/>
    </source>
</evidence>
<evidence type="ECO:0000256" key="3">
    <source>
        <dbReference type="ARBA" id="ARBA00022691"/>
    </source>
</evidence>
<reference evidence="8 9" key="1">
    <citation type="journal article" date="2018" name="Sci. Rep.">
        <title>Genomic signatures of local adaptation to the degree of environmental predictability in rotifers.</title>
        <authorList>
            <person name="Franch-Gras L."/>
            <person name="Hahn C."/>
            <person name="Garcia-Roger E.M."/>
            <person name="Carmona M.J."/>
            <person name="Serra M."/>
            <person name="Gomez A."/>
        </authorList>
    </citation>
    <scope>NUCLEOTIDE SEQUENCE [LARGE SCALE GENOMIC DNA]</scope>
    <source>
        <strain evidence="8">HYR1</strain>
    </source>
</reference>
<evidence type="ECO:0000256" key="5">
    <source>
        <dbReference type="PIRNR" id="PIRNR036946"/>
    </source>
</evidence>
<name>A0A3M7QQZ2_BRAPC</name>
<dbReference type="Pfam" id="PF22528">
    <property type="entry name" value="PRMT_C"/>
    <property type="match status" value="2"/>
</dbReference>
<dbReference type="FunFam" id="3.40.50.150:FF:000071">
    <property type="entry name" value="Protein arginine N-methyltransferase 7"/>
    <property type="match status" value="1"/>
</dbReference>
<evidence type="ECO:0000259" key="7">
    <source>
        <dbReference type="Pfam" id="PF22528"/>
    </source>
</evidence>
<protein>
    <recommendedName>
        <fullName evidence="5">Protein arginine N-methyltransferase</fullName>
        <ecNumber evidence="5">2.1.1.-</ecNumber>
    </recommendedName>
</protein>
<keyword evidence="4" id="KW-0677">Repeat</keyword>
<dbReference type="EMBL" id="REGN01005393">
    <property type="protein sequence ID" value="RNA13501.1"/>
    <property type="molecule type" value="Genomic_DNA"/>
</dbReference>
<organism evidence="8 9">
    <name type="scientific">Brachionus plicatilis</name>
    <name type="common">Marine rotifer</name>
    <name type="synonym">Brachionus muelleri</name>
    <dbReference type="NCBI Taxonomy" id="10195"/>
    <lineage>
        <taxon>Eukaryota</taxon>
        <taxon>Metazoa</taxon>
        <taxon>Spiralia</taxon>
        <taxon>Gnathifera</taxon>
        <taxon>Rotifera</taxon>
        <taxon>Eurotatoria</taxon>
        <taxon>Monogononta</taxon>
        <taxon>Pseudotrocha</taxon>
        <taxon>Ploima</taxon>
        <taxon>Brachionidae</taxon>
        <taxon>Brachionus</taxon>
    </lineage>
</organism>
<dbReference type="InterPro" id="IPR029063">
    <property type="entry name" value="SAM-dependent_MTases_sf"/>
</dbReference>
<dbReference type="SUPFAM" id="SSF53335">
    <property type="entry name" value="S-adenosyl-L-methionine-dependent methyltransferases"/>
    <property type="match status" value="2"/>
</dbReference>
<evidence type="ECO:0000313" key="9">
    <source>
        <dbReference type="Proteomes" id="UP000276133"/>
    </source>
</evidence>